<evidence type="ECO:0000313" key="2">
    <source>
        <dbReference type="EMBL" id="GAA4197288.1"/>
    </source>
</evidence>
<name>A0ABP8B3Y9_9ACTN</name>
<accession>A0ABP8B3Y9</accession>
<evidence type="ECO:0000256" key="1">
    <source>
        <dbReference type="SAM" id="SignalP"/>
    </source>
</evidence>
<feature type="chain" id="PRO_5046338184" description="Secreted protein" evidence="1">
    <location>
        <begin position="24"/>
        <end position="103"/>
    </location>
</feature>
<comment type="caution">
    <text evidence="2">The sequence shown here is derived from an EMBL/GenBank/DDBJ whole genome shotgun (WGS) entry which is preliminary data.</text>
</comment>
<gene>
    <name evidence="2" type="ORF">GCM10022252_45980</name>
</gene>
<evidence type="ECO:0000313" key="3">
    <source>
        <dbReference type="Proteomes" id="UP001501251"/>
    </source>
</evidence>
<dbReference type="Proteomes" id="UP001501251">
    <property type="component" value="Unassembled WGS sequence"/>
</dbReference>
<organism evidence="2 3">
    <name type="scientific">Streptosporangium oxazolinicum</name>
    <dbReference type="NCBI Taxonomy" id="909287"/>
    <lineage>
        <taxon>Bacteria</taxon>
        <taxon>Bacillati</taxon>
        <taxon>Actinomycetota</taxon>
        <taxon>Actinomycetes</taxon>
        <taxon>Streptosporangiales</taxon>
        <taxon>Streptosporangiaceae</taxon>
        <taxon>Streptosporangium</taxon>
    </lineage>
</organism>
<keyword evidence="1" id="KW-0732">Signal</keyword>
<keyword evidence="3" id="KW-1185">Reference proteome</keyword>
<dbReference type="RefSeq" id="WP_344920057.1">
    <property type="nucleotide sequence ID" value="NZ_BAABAQ010000008.1"/>
</dbReference>
<sequence length="103" mass="11189">MIRKRIATAVGIVALAVAGPLFAAGTAQASSPTTPYMCPWFINDGSRSVHSWVQGYGQIICHYDSTATMTCRYNAYNGDPWYYSQPSYGPNPSYCPSRAIPTA</sequence>
<evidence type="ECO:0008006" key="4">
    <source>
        <dbReference type="Google" id="ProtNLM"/>
    </source>
</evidence>
<protein>
    <recommendedName>
        <fullName evidence="4">Secreted protein</fullName>
    </recommendedName>
</protein>
<feature type="signal peptide" evidence="1">
    <location>
        <begin position="1"/>
        <end position="23"/>
    </location>
</feature>
<reference evidence="3" key="1">
    <citation type="journal article" date="2019" name="Int. J. Syst. Evol. Microbiol.">
        <title>The Global Catalogue of Microorganisms (GCM) 10K type strain sequencing project: providing services to taxonomists for standard genome sequencing and annotation.</title>
        <authorList>
            <consortium name="The Broad Institute Genomics Platform"/>
            <consortium name="The Broad Institute Genome Sequencing Center for Infectious Disease"/>
            <person name="Wu L."/>
            <person name="Ma J."/>
        </authorList>
    </citation>
    <scope>NUCLEOTIDE SEQUENCE [LARGE SCALE GENOMIC DNA]</scope>
    <source>
        <strain evidence="3">JCM 17388</strain>
    </source>
</reference>
<proteinExistence type="predicted"/>
<dbReference type="EMBL" id="BAABAQ010000008">
    <property type="protein sequence ID" value="GAA4197288.1"/>
    <property type="molecule type" value="Genomic_DNA"/>
</dbReference>